<accession>A0A6I4W869</accession>
<comment type="caution">
    <text evidence="2">The sequence shown here is derived from an EMBL/GenBank/DDBJ whole genome shotgun (WGS) entry which is preliminary data.</text>
</comment>
<reference evidence="2 3" key="1">
    <citation type="submission" date="2019-12" db="EMBL/GenBank/DDBJ databases">
        <title>Nocardia macrotermitis sp. nov. and Nocardia aurantia sp. nov., isolated from the gut of the fungus growing-termite Macrotermes natalensis.</title>
        <authorList>
            <person name="Christine B."/>
            <person name="Rene B."/>
        </authorList>
    </citation>
    <scope>NUCLEOTIDE SEQUENCE [LARGE SCALE GENOMIC DNA]</scope>
    <source>
        <strain evidence="2 3">DSM 102126</strain>
    </source>
</reference>
<keyword evidence="3" id="KW-1185">Reference proteome</keyword>
<dbReference type="OrthoDB" id="5116616at2"/>
<gene>
    <name evidence="2" type="ORF">GQ466_23150</name>
</gene>
<dbReference type="InterPro" id="IPR021527">
    <property type="entry name" value="DUF2795"/>
</dbReference>
<evidence type="ECO:0000313" key="2">
    <source>
        <dbReference type="EMBL" id="MXQ66919.1"/>
    </source>
</evidence>
<protein>
    <submittedName>
        <fullName evidence="2">DUF2795 domain-containing protein</fullName>
    </submittedName>
</protein>
<dbReference type="Pfam" id="PF11387">
    <property type="entry name" value="DUF2795"/>
    <property type="match status" value="1"/>
</dbReference>
<sequence>MRLHDAGEIKAALNDMRFPASKDDLVAHASRVGAGEPQVRALRALPLADYANLDEVMRSVPVDPAPDLTTTERTVQHREHRHADLAEHERVTHSTPIEEELGNE</sequence>
<evidence type="ECO:0000256" key="1">
    <source>
        <dbReference type="SAM" id="MobiDB-lite"/>
    </source>
</evidence>
<dbReference type="EMBL" id="WUTW01000005">
    <property type="protein sequence ID" value="MXQ66919.1"/>
    <property type="molecule type" value="Genomic_DNA"/>
</dbReference>
<organism evidence="2 3">
    <name type="scientific">Actinomadura rayongensis</name>
    <dbReference type="NCBI Taxonomy" id="1429076"/>
    <lineage>
        <taxon>Bacteria</taxon>
        <taxon>Bacillati</taxon>
        <taxon>Actinomycetota</taxon>
        <taxon>Actinomycetes</taxon>
        <taxon>Streptosporangiales</taxon>
        <taxon>Thermomonosporaceae</taxon>
        <taxon>Actinomadura</taxon>
    </lineage>
</organism>
<dbReference type="Proteomes" id="UP000431901">
    <property type="component" value="Unassembled WGS sequence"/>
</dbReference>
<feature type="region of interest" description="Disordered" evidence="1">
    <location>
        <begin position="62"/>
        <end position="104"/>
    </location>
</feature>
<name>A0A6I4W869_9ACTN</name>
<dbReference type="RefSeq" id="WP_161105099.1">
    <property type="nucleotide sequence ID" value="NZ_JBHLYI010000003.1"/>
</dbReference>
<feature type="compositionally biased region" description="Basic and acidic residues" evidence="1">
    <location>
        <begin position="74"/>
        <end position="92"/>
    </location>
</feature>
<dbReference type="AlphaFoldDB" id="A0A6I4W869"/>
<proteinExistence type="predicted"/>
<evidence type="ECO:0000313" key="3">
    <source>
        <dbReference type="Proteomes" id="UP000431901"/>
    </source>
</evidence>